<comment type="caution">
    <text evidence="2">The sequence shown here is derived from an EMBL/GenBank/DDBJ whole genome shotgun (WGS) entry which is preliminary data.</text>
</comment>
<evidence type="ECO:0000256" key="1">
    <source>
        <dbReference type="SAM" id="MobiDB-lite"/>
    </source>
</evidence>
<dbReference type="RefSeq" id="WP_194030899.1">
    <property type="nucleotide sequence ID" value="NZ_JADEWZ010000031.1"/>
</dbReference>
<keyword evidence="3" id="KW-1185">Reference proteome</keyword>
<reference evidence="2" key="1">
    <citation type="submission" date="2020-10" db="EMBL/GenBank/DDBJ databases">
        <authorList>
            <person name="Castelo-Branco R."/>
            <person name="Eusebio N."/>
            <person name="Adriana R."/>
            <person name="Vieira A."/>
            <person name="Brugerolle De Fraissinette N."/>
            <person name="Rezende De Castro R."/>
            <person name="Schneider M.P."/>
            <person name="Vasconcelos V."/>
            <person name="Leao P.N."/>
        </authorList>
    </citation>
    <scope>NUCLEOTIDE SEQUENCE</scope>
    <source>
        <strain evidence="2">LEGE 07157</strain>
    </source>
</reference>
<sequence length="120" mass="13437">MNPNNLIEFAHKGFRVTIGAATAFVETLQDPQQRTETLSEMTAELNEKIQAWAAKGELTEQEARRMVEEMLARQETPTGEKTAPQESPPSSTVNAELQELTARVAALRLELEQLRKSNQD</sequence>
<dbReference type="Proteomes" id="UP000654482">
    <property type="component" value="Unassembled WGS sequence"/>
</dbReference>
<dbReference type="AlphaFoldDB" id="A0A8J7E059"/>
<feature type="region of interest" description="Disordered" evidence="1">
    <location>
        <begin position="71"/>
        <end position="95"/>
    </location>
</feature>
<gene>
    <name evidence="2" type="ORF">IQ249_18090</name>
</gene>
<feature type="compositionally biased region" description="Polar residues" evidence="1">
    <location>
        <begin position="75"/>
        <end position="95"/>
    </location>
</feature>
<name>A0A8J7E059_9CYAN</name>
<dbReference type="EMBL" id="JADEWZ010000031">
    <property type="protein sequence ID" value="MBE9117813.1"/>
    <property type="molecule type" value="Genomic_DNA"/>
</dbReference>
<protein>
    <submittedName>
        <fullName evidence="2">Uncharacterized protein</fullName>
    </submittedName>
</protein>
<proteinExistence type="predicted"/>
<evidence type="ECO:0000313" key="2">
    <source>
        <dbReference type="EMBL" id="MBE9117813.1"/>
    </source>
</evidence>
<evidence type="ECO:0000313" key="3">
    <source>
        <dbReference type="Proteomes" id="UP000654482"/>
    </source>
</evidence>
<organism evidence="2 3">
    <name type="scientific">Lusitaniella coriacea LEGE 07157</name>
    <dbReference type="NCBI Taxonomy" id="945747"/>
    <lineage>
        <taxon>Bacteria</taxon>
        <taxon>Bacillati</taxon>
        <taxon>Cyanobacteriota</taxon>
        <taxon>Cyanophyceae</taxon>
        <taxon>Spirulinales</taxon>
        <taxon>Lusitaniellaceae</taxon>
        <taxon>Lusitaniella</taxon>
    </lineage>
</organism>
<accession>A0A8J7E059</accession>